<name>A0AAT9GK90_9BACT</name>
<proteinExistence type="predicted"/>
<evidence type="ECO:0008006" key="3">
    <source>
        <dbReference type="Google" id="ProtNLM"/>
    </source>
</evidence>
<keyword evidence="1" id="KW-1133">Transmembrane helix</keyword>
<gene>
    <name evidence="2" type="ORF">KACHI17_20040</name>
</gene>
<dbReference type="AlphaFoldDB" id="A0AAT9GK90"/>
<reference evidence="2" key="1">
    <citation type="submission" date="2024-02" db="EMBL/GenBank/DDBJ databases">
        <title>Sediminibacterium planktonica sp. nov. and Sediminibacterium longus sp. nov., isolated from surface lake and river water.</title>
        <authorList>
            <person name="Watanabe K."/>
            <person name="Takemine S."/>
            <person name="Ishii Y."/>
            <person name="Ogata Y."/>
            <person name="Shindo C."/>
            <person name="Suda W."/>
        </authorList>
    </citation>
    <scope>NUCLEOTIDE SEQUENCE</scope>
    <source>
        <strain evidence="2">KACHI17</strain>
    </source>
</reference>
<dbReference type="RefSeq" id="WP_353548759.1">
    <property type="nucleotide sequence ID" value="NZ_AP029612.1"/>
</dbReference>
<protein>
    <recommendedName>
        <fullName evidence="3">CPBP family intramembrane metalloprotease</fullName>
    </recommendedName>
</protein>
<keyword evidence="1" id="KW-0472">Membrane</keyword>
<feature type="transmembrane region" description="Helical" evidence="1">
    <location>
        <begin position="119"/>
        <end position="142"/>
    </location>
</feature>
<dbReference type="EMBL" id="AP029612">
    <property type="protein sequence ID" value="BFG71123.1"/>
    <property type="molecule type" value="Genomic_DNA"/>
</dbReference>
<feature type="transmembrane region" description="Helical" evidence="1">
    <location>
        <begin position="176"/>
        <end position="194"/>
    </location>
</feature>
<evidence type="ECO:0000313" key="2">
    <source>
        <dbReference type="EMBL" id="BFG71123.1"/>
    </source>
</evidence>
<feature type="transmembrane region" description="Helical" evidence="1">
    <location>
        <begin position="215"/>
        <end position="231"/>
    </location>
</feature>
<accession>A0AAT9GK90</accession>
<sequence>MSTLKKRSLFIFILLLAIAAITVLWSPILAKTQTGIRVWNWNSWLILLAGLPFILIQREAGLPELTDPSVSNRHRIWQPLLIGFLFAIPDVIIVGFLMHPEPYTDLPPFLQPFPYSLSLYSSGALEIEIFYRLIPITLLLWLISEKLLKGKHRATVFWCVAILTAIREPLEQWPSGNTWFILYALASGFAMNLWQAYQYKKAGFLGALMIRYGHYLIWHILLGVYIEFFVLQ</sequence>
<keyword evidence="1" id="KW-0812">Transmembrane</keyword>
<evidence type="ECO:0000256" key="1">
    <source>
        <dbReference type="SAM" id="Phobius"/>
    </source>
</evidence>
<feature type="transmembrane region" description="Helical" evidence="1">
    <location>
        <begin position="76"/>
        <end position="99"/>
    </location>
</feature>
<feature type="transmembrane region" description="Helical" evidence="1">
    <location>
        <begin position="40"/>
        <end position="56"/>
    </location>
</feature>
<organism evidence="2">
    <name type="scientific">Sediminibacterium sp. KACHI17</name>
    <dbReference type="NCBI Taxonomy" id="1751071"/>
    <lineage>
        <taxon>Bacteria</taxon>
        <taxon>Pseudomonadati</taxon>
        <taxon>Bacteroidota</taxon>
        <taxon>Chitinophagia</taxon>
        <taxon>Chitinophagales</taxon>
        <taxon>Chitinophagaceae</taxon>
        <taxon>Sediminibacterium</taxon>
    </lineage>
</organism>